<proteinExistence type="predicted"/>
<dbReference type="EMBL" id="BAABLM010000007">
    <property type="protein sequence ID" value="GAA4682462.1"/>
    <property type="molecule type" value="Genomic_DNA"/>
</dbReference>
<organism evidence="3 4">
    <name type="scientific">Frondihabitans cladoniiphilus</name>
    <dbReference type="NCBI Taxonomy" id="715785"/>
    <lineage>
        <taxon>Bacteria</taxon>
        <taxon>Bacillati</taxon>
        <taxon>Actinomycetota</taxon>
        <taxon>Actinomycetes</taxon>
        <taxon>Micrococcales</taxon>
        <taxon>Microbacteriaceae</taxon>
        <taxon>Frondihabitans</taxon>
    </lineage>
</organism>
<name>A0ABP8W9G9_9MICO</name>
<reference evidence="4" key="1">
    <citation type="journal article" date="2019" name="Int. J. Syst. Evol. Microbiol.">
        <title>The Global Catalogue of Microorganisms (GCM) 10K type strain sequencing project: providing services to taxonomists for standard genome sequencing and annotation.</title>
        <authorList>
            <consortium name="The Broad Institute Genomics Platform"/>
            <consortium name="The Broad Institute Genome Sequencing Center for Infectious Disease"/>
            <person name="Wu L."/>
            <person name="Ma J."/>
        </authorList>
    </citation>
    <scope>NUCLEOTIDE SEQUENCE [LARGE SCALE GENOMIC DNA]</scope>
    <source>
        <strain evidence="4">JCM 18956</strain>
    </source>
</reference>
<evidence type="ECO:0000256" key="1">
    <source>
        <dbReference type="SAM" id="Phobius"/>
    </source>
</evidence>
<keyword evidence="1" id="KW-0812">Transmembrane</keyword>
<evidence type="ECO:0000313" key="3">
    <source>
        <dbReference type="EMBL" id="GAA4682462.1"/>
    </source>
</evidence>
<feature type="transmembrane region" description="Helical" evidence="1">
    <location>
        <begin position="138"/>
        <end position="158"/>
    </location>
</feature>
<sequence length="375" mass="37828">MHRLGGSNVIVGASVGAVAWFLAGLAALGVSARSERLAPITDLLLIPTVPVNTWLRHGPWNLILPALAAVLFGTLLACGYAIAARNTRWDVAGRLLRAAVGWLIGVLAGALTAAVWLLAASLADREPTGLQWAFREDLPATLAAGLFGVVWGWLPALVHGWPAARAGRPATVVTVAVSLVVAVLASAGLVNGLSASTRQDRIAAGGTLNGLPNSTPIPTPTPTPPPRIAPHPVMPGADWCADADVSITASGVQGALGNRAMTLVLTNRGAKPCVVDGYPDVAFAGTDSGAVAATITDGSSYVAHDPGAKPITIAPGSTADSVLGWGAGAPGATAVTVLVAPYAGAVRSPLNVTTGITDQNTVDVTAWATPTPNDN</sequence>
<feature type="transmembrane region" description="Helical" evidence="1">
    <location>
        <begin position="62"/>
        <end position="83"/>
    </location>
</feature>
<feature type="domain" description="DUF4232" evidence="2">
    <location>
        <begin position="240"/>
        <end position="367"/>
    </location>
</feature>
<evidence type="ECO:0000259" key="2">
    <source>
        <dbReference type="Pfam" id="PF14016"/>
    </source>
</evidence>
<keyword evidence="1" id="KW-0472">Membrane</keyword>
<dbReference type="Proteomes" id="UP001501295">
    <property type="component" value="Unassembled WGS sequence"/>
</dbReference>
<protein>
    <recommendedName>
        <fullName evidence="2">DUF4232 domain-containing protein</fullName>
    </recommendedName>
</protein>
<gene>
    <name evidence="3" type="ORF">GCM10025780_29930</name>
</gene>
<accession>A0ABP8W9G9</accession>
<dbReference type="InterPro" id="IPR025326">
    <property type="entry name" value="DUF4232"/>
</dbReference>
<evidence type="ECO:0000313" key="4">
    <source>
        <dbReference type="Proteomes" id="UP001501295"/>
    </source>
</evidence>
<feature type="transmembrane region" description="Helical" evidence="1">
    <location>
        <begin position="95"/>
        <end position="118"/>
    </location>
</feature>
<dbReference type="Pfam" id="PF14016">
    <property type="entry name" value="DUF4232"/>
    <property type="match status" value="1"/>
</dbReference>
<feature type="transmembrane region" description="Helical" evidence="1">
    <location>
        <begin position="170"/>
        <end position="190"/>
    </location>
</feature>
<keyword evidence="1" id="KW-1133">Transmembrane helix</keyword>
<comment type="caution">
    <text evidence="3">The sequence shown here is derived from an EMBL/GenBank/DDBJ whole genome shotgun (WGS) entry which is preliminary data.</text>
</comment>
<feature type="transmembrane region" description="Helical" evidence="1">
    <location>
        <begin position="9"/>
        <end position="30"/>
    </location>
</feature>
<keyword evidence="4" id="KW-1185">Reference proteome</keyword>